<sequence>MAENKTQPTTKSVTAFLDGVENEKRRADAYRLLEIFNRLMPEPAILWGESLIGYGSYYYKYDSGREGDFFLTGFAPRKQNLSIYIIAGFEPFSELLGKLGKYKTGASCLYVNKLEDIDLDVLEELIKQSIALMREKYGNKS</sequence>
<accession>A0A2G1VQ23</accession>
<dbReference type="EMBL" id="NQXA01000011">
    <property type="protein sequence ID" value="PHQ28844.1"/>
    <property type="molecule type" value="Genomic_DNA"/>
</dbReference>
<dbReference type="InterPro" id="IPR014922">
    <property type="entry name" value="YdhG-like"/>
</dbReference>
<comment type="caution">
    <text evidence="2">The sequence shown here is derived from an EMBL/GenBank/DDBJ whole genome shotgun (WGS) entry which is preliminary data.</text>
</comment>
<feature type="domain" description="YdhG-like" evidence="1">
    <location>
        <begin position="25"/>
        <end position="130"/>
    </location>
</feature>
<evidence type="ECO:0000313" key="3">
    <source>
        <dbReference type="Proteomes" id="UP000229433"/>
    </source>
</evidence>
<gene>
    <name evidence="2" type="ORF">CJ305_13595</name>
</gene>
<keyword evidence="3" id="KW-1185">Reference proteome</keyword>
<dbReference type="Proteomes" id="UP000229433">
    <property type="component" value="Unassembled WGS sequence"/>
</dbReference>
<dbReference type="OrthoDB" id="5951444at2"/>
<evidence type="ECO:0000259" key="1">
    <source>
        <dbReference type="Pfam" id="PF08818"/>
    </source>
</evidence>
<evidence type="ECO:0000313" key="2">
    <source>
        <dbReference type="EMBL" id="PHQ28844.1"/>
    </source>
</evidence>
<dbReference type="AlphaFoldDB" id="A0A2G1VQ23"/>
<dbReference type="RefSeq" id="WP_099646836.1">
    <property type="nucleotide sequence ID" value="NZ_KZ319293.1"/>
</dbReference>
<proteinExistence type="predicted"/>
<reference evidence="2 3" key="1">
    <citation type="submission" date="2017-08" db="EMBL/GenBank/DDBJ databases">
        <title>The whole genome shortgun sequences of strain Leeuwenhoekiella nanhaiensis G18 from the South China Sea.</title>
        <authorList>
            <person name="Liu Q."/>
        </authorList>
    </citation>
    <scope>NUCLEOTIDE SEQUENCE [LARGE SCALE GENOMIC DNA]</scope>
    <source>
        <strain evidence="2 3">G18</strain>
    </source>
</reference>
<dbReference type="Gene3D" id="3.90.1150.200">
    <property type="match status" value="1"/>
</dbReference>
<name>A0A2G1VQ23_9FLAO</name>
<organism evidence="2 3">
    <name type="scientific">Leeuwenhoekiella nanhaiensis</name>
    <dbReference type="NCBI Taxonomy" id="1655491"/>
    <lineage>
        <taxon>Bacteria</taxon>
        <taxon>Pseudomonadati</taxon>
        <taxon>Bacteroidota</taxon>
        <taxon>Flavobacteriia</taxon>
        <taxon>Flavobacteriales</taxon>
        <taxon>Flavobacteriaceae</taxon>
        <taxon>Leeuwenhoekiella</taxon>
    </lineage>
</organism>
<protein>
    <recommendedName>
        <fullName evidence="1">YdhG-like domain-containing protein</fullName>
    </recommendedName>
</protein>
<dbReference type="SUPFAM" id="SSF159888">
    <property type="entry name" value="YdhG-like"/>
    <property type="match status" value="1"/>
</dbReference>
<dbReference type="Pfam" id="PF08818">
    <property type="entry name" value="DUF1801"/>
    <property type="match status" value="1"/>
</dbReference>